<keyword evidence="4 9" id="KW-0436">Ligase</keyword>
<name>A0A2U1E6I8_9FIRM</name>
<dbReference type="PROSITE" id="PS51733">
    <property type="entry name" value="BPL_LPL_CATALYTIC"/>
    <property type="match status" value="1"/>
</dbReference>
<dbReference type="EMBL" id="QEKV01000001">
    <property type="protein sequence ID" value="PVY95541.1"/>
    <property type="molecule type" value="Genomic_DNA"/>
</dbReference>
<evidence type="ECO:0000313" key="10">
    <source>
        <dbReference type="Proteomes" id="UP000245793"/>
    </source>
</evidence>
<dbReference type="CDD" id="cd16443">
    <property type="entry name" value="LplA"/>
    <property type="match status" value="1"/>
</dbReference>
<evidence type="ECO:0000256" key="3">
    <source>
        <dbReference type="ARBA" id="ARBA00012367"/>
    </source>
</evidence>
<evidence type="ECO:0000256" key="2">
    <source>
        <dbReference type="ARBA" id="ARBA00005124"/>
    </source>
</evidence>
<dbReference type="NCBIfam" id="TIGR00545">
    <property type="entry name" value="lipoyltrans"/>
    <property type="match status" value="1"/>
</dbReference>
<dbReference type="PANTHER" id="PTHR12561">
    <property type="entry name" value="LIPOATE-PROTEIN LIGASE"/>
    <property type="match status" value="1"/>
</dbReference>
<proteinExistence type="predicted"/>
<dbReference type="Pfam" id="PF10437">
    <property type="entry name" value="Lip_prot_lig_C"/>
    <property type="match status" value="1"/>
</dbReference>
<dbReference type="EC" id="6.3.1.20" evidence="3"/>
<dbReference type="PANTHER" id="PTHR12561:SF3">
    <property type="entry name" value="LIPOYLTRANSFERASE 1, MITOCHONDRIAL"/>
    <property type="match status" value="1"/>
</dbReference>
<dbReference type="Gene3D" id="3.30.930.10">
    <property type="entry name" value="Bira Bifunctional Protein, Domain 2"/>
    <property type="match status" value="1"/>
</dbReference>
<evidence type="ECO:0000256" key="1">
    <source>
        <dbReference type="ARBA" id="ARBA00005085"/>
    </source>
</evidence>
<evidence type="ECO:0000256" key="4">
    <source>
        <dbReference type="ARBA" id="ARBA00022598"/>
    </source>
</evidence>
<dbReference type="GO" id="GO:0009249">
    <property type="term" value="P:protein lipoylation"/>
    <property type="evidence" value="ECO:0007669"/>
    <property type="project" value="InterPro"/>
</dbReference>
<protein>
    <recommendedName>
        <fullName evidence="3">lipoate--protein ligase</fullName>
        <ecNumber evidence="3">6.3.1.20</ecNumber>
    </recommendedName>
</protein>
<keyword evidence="5" id="KW-0547">Nucleotide-binding</keyword>
<dbReference type="RefSeq" id="WP_116479480.1">
    <property type="nucleotide sequence ID" value="NZ_QEKV01000001.1"/>
</dbReference>
<evidence type="ECO:0000256" key="6">
    <source>
        <dbReference type="ARBA" id="ARBA00022840"/>
    </source>
</evidence>
<feature type="domain" description="BPL/LPL catalytic" evidence="8">
    <location>
        <begin position="24"/>
        <end position="209"/>
    </location>
</feature>
<dbReference type="GO" id="GO:0005737">
    <property type="term" value="C:cytoplasm"/>
    <property type="evidence" value="ECO:0007669"/>
    <property type="project" value="TreeGrafter"/>
</dbReference>
<keyword evidence="10" id="KW-1185">Reference proteome</keyword>
<dbReference type="InterPro" id="IPR004562">
    <property type="entry name" value="LipoylTrfase_LipoateP_Ligase"/>
</dbReference>
<dbReference type="InterPro" id="IPR004143">
    <property type="entry name" value="BPL_LPL_catalytic"/>
</dbReference>
<evidence type="ECO:0000313" key="9">
    <source>
        <dbReference type="EMBL" id="PVY95541.1"/>
    </source>
</evidence>
<dbReference type="SUPFAM" id="SSF55681">
    <property type="entry name" value="Class II aaRS and biotin synthetases"/>
    <property type="match status" value="1"/>
</dbReference>
<gene>
    <name evidence="9" type="ORF">C7381_10167</name>
</gene>
<dbReference type="InterPro" id="IPR019491">
    <property type="entry name" value="Lipoate_protein_ligase_C"/>
</dbReference>
<dbReference type="InterPro" id="IPR045864">
    <property type="entry name" value="aa-tRNA-synth_II/BPL/LPL"/>
</dbReference>
<dbReference type="AlphaFoldDB" id="A0A2U1E6I8"/>
<dbReference type="Proteomes" id="UP000245793">
    <property type="component" value="Unassembled WGS sequence"/>
</dbReference>
<comment type="catalytic activity">
    <reaction evidence="7">
        <text>L-lysyl-[lipoyl-carrier protein] + (R)-lipoate + ATP = N(6)-[(R)-lipoyl]-L-lysyl-[lipoyl-carrier protein] + AMP + diphosphate + H(+)</text>
        <dbReference type="Rhea" id="RHEA:49288"/>
        <dbReference type="Rhea" id="RHEA-COMP:10500"/>
        <dbReference type="Rhea" id="RHEA-COMP:10502"/>
        <dbReference type="ChEBI" id="CHEBI:15378"/>
        <dbReference type="ChEBI" id="CHEBI:29969"/>
        <dbReference type="ChEBI" id="CHEBI:30616"/>
        <dbReference type="ChEBI" id="CHEBI:33019"/>
        <dbReference type="ChEBI" id="CHEBI:83088"/>
        <dbReference type="ChEBI" id="CHEBI:83099"/>
        <dbReference type="ChEBI" id="CHEBI:456215"/>
        <dbReference type="EC" id="6.3.1.20"/>
    </reaction>
</comment>
<sequence length="326" mass="37948">MIYVINKSVDPSFNHALEEYFLKDTRESVFMIWQNEPTVLIGRNQNLELEINTDFTREHDMHIVRRLSGGGTVYCDLNNCQYTFITNRDDNDENLFKSFAHPVVLALKKLGLDADFTGRNDIMIGDKKVSGNAQYRYKDRIIHHGTLLFDADMELLAGSMKAREIKFIDKNVHSHRAHVGLIKNYVDMDVHEFIDYIAKNIVEYHDISEIREPSSEELEGLKKYLPDFPDFNKTGYDREHSRKYMAKKYPFGLVEYGLDDEDGKIKKLKIMGDFFLNNELEPFLSSIRGINIESMEDELKLNIGDYIIGMKNEELISDLKDLHRGE</sequence>
<dbReference type="Gene3D" id="3.30.390.50">
    <property type="entry name" value="CO dehydrogenase flavoprotein, C-terminal domain"/>
    <property type="match status" value="1"/>
</dbReference>
<evidence type="ECO:0000256" key="5">
    <source>
        <dbReference type="ARBA" id="ARBA00022741"/>
    </source>
</evidence>
<keyword evidence="6" id="KW-0067">ATP-binding</keyword>
<dbReference type="SUPFAM" id="SSF82649">
    <property type="entry name" value="SufE/NifU"/>
    <property type="match status" value="1"/>
</dbReference>
<organism evidence="9 10">
    <name type="scientific">Ezakiella coagulans</name>
    <dbReference type="NCBI Taxonomy" id="46507"/>
    <lineage>
        <taxon>Bacteria</taxon>
        <taxon>Bacillati</taxon>
        <taxon>Bacillota</taxon>
        <taxon>Tissierellia</taxon>
        <taxon>Ezakiella</taxon>
    </lineage>
</organism>
<dbReference type="GO" id="GO:0005524">
    <property type="term" value="F:ATP binding"/>
    <property type="evidence" value="ECO:0007669"/>
    <property type="project" value="UniProtKB-KW"/>
</dbReference>
<dbReference type="GO" id="GO:0016979">
    <property type="term" value="F:lipoate-protein ligase activity"/>
    <property type="evidence" value="ECO:0007669"/>
    <property type="project" value="UniProtKB-EC"/>
</dbReference>
<evidence type="ECO:0000259" key="8">
    <source>
        <dbReference type="PROSITE" id="PS51733"/>
    </source>
</evidence>
<comment type="pathway">
    <text evidence="2">Protein modification; protein lipoylation via exogenous pathway; protein N(6)-(lipoyl)lysine from lipoate: step 1/2.</text>
</comment>
<comment type="pathway">
    <text evidence="1">Protein modification; protein lipoylation via exogenous pathway; protein N(6)-(lipoyl)lysine from lipoate: step 2/2.</text>
</comment>
<reference evidence="9 10" key="1">
    <citation type="submission" date="2018-04" db="EMBL/GenBank/DDBJ databases">
        <title>Genomic Encyclopedia of Type Strains, Phase IV (KMG-IV): sequencing the most valuable type-strain genomes for metagenomic binning, comparative biology and taxonomic classification.</title>
        <authorList>
            <person name="Goeker M."/>
        </authorList>
    </citation>
    <scope>NUCLEOTIDE SEQUENCE [LARGE SCALE GENOMIC DNA]</scope>
    <source>
        <strain evidence="9 10">DSM 20705</strain>
    </source>
</reference>
<dbReference type="Pfam" id="PF21948">
    <property type="entry name" value="LplA-B_cat"/>
    <property type="match status" value="1"/>
</dbReference>
<dbReference type="UniPathway" id="UPA00537">
    <property type="reaction ID" value="UER00594"/>
</dbReference>
<comment type="caution">
    <text evidence="9">The sequence shown here is derived from an EMBL/GenBank/DDBJ whole genome shotgun (WGS) entry which is preliminary data.</text>
</comment>
<accession>A0A2U1E6I8</accession>
<dbReference type="GO" id="GO:0017118">
    <property type="term" value="F:lipoyltransferase activity"/>
    <property type="evidence" value="ECO:0007669"/>
    <property type="project" value="TreeGrafter"/>
</dbReference>
<evidence type="ECO:0000256" key="7">
    <source>
        <dbReference type="ARBA" id="ARBA00048037"/>
    </source>
</evidence>